<evidence type="ECO:0000259" key="1">
    <source>
        <dbReference type="Pfam" id="PF06850"/>
    </source>
</evidence>
<organism evidence="2 3">
    <name type="scientific">Pontivivens nitratireducens</name>
    <dbReference type="NCBI Taxonomy" id="2758038"/>
    <lineage>
        <taxon>Bacteria</taxon>
        <taxon>Pseudomonadati</taxon>
        <taxon>Pseudomonadota</taxon>
        <taxon>Alphaproteobacteria</taxon>
        <taxon>Rhodobacterales</taxon>
        <taxon>Paracoccaceae</taxon>
        <taxon>Pontivivens</taxon>
    </lineage>
</organism>
<evidence type="ECO:0000313" key="3">
    <source>
        <dbReference type="Proteomes" id="UP000500791"/>
    </source>
</evidence>
<reference evidence="2 3" key="1">
    <citation type="submission" date="2020-03" db="EMBL/GenBank/DDBJ databases">
        <title>Complete genome sequence of Monaibacterium sp. ALG8 with diverse plasmids.</title>
        <authorList>
            <person name="Sun C."/>
        </authorList>
    </citation>
    <scope>NUCLEOTIDE SEQUENCE [LARGE SCALE GENOMIC DNA]</scope>
    <source>
        <strain evidence="2 3">ALG8</strain>
    </source>
</reference>
<dbReference type="EMBL" id="CP049811">
    <property type="protein sequence ID" value="QIK40040.1"/>
    <property type="molecule type" value="Genomic_DNA"/>
</dbReference>
<dbReference type="PANTHER" id="PTHR36837">
    <property type="entry name" value="POLY(3-HYDROXYALKANOATE) POLYMERASE SUBUNIT PHAC"/>
    <property type="match status" value="1"/>
</dbReference>
<sequence length="414" mass="46362">MLYHAYEYTHAAMGPMRQAARMGQQMLTSPFNPMASTYQARATAAACEMFINATRRYGKPEFGIDTVELNGKTLDVVESVPFALPFCDLLHMSKPDAPADQTPVLIVAPMSGHYATLLRGTVRQMLPDHDVYVTDWVDARDVPLSQGRFDLDDYTDYVMEQCRYIAKVTGERPAVLAVCQPGVPVLVAASLMAEDGDPARPASVTLMGSPIDVTKNPKQPNELATGRPLSWFENNVIVTVPFPNKGYMRRVYPGFLQLSGFMSMNMDRHVDAHVKQFRNLIKGDGDSTEQHRTFYDEYNAVMDMTAEFYLQTIERVFQKGLLATGEYMYRDRLVAPSAITDIALMTIEGEMDDITGLGQTEAAHTLATNLPDDKRAHYVQAKVGHYGVFNGSRWRQFIQPRVAEFMQAQRAPFA</sequence>
<feature type="domain" description="PHB de-polymerase C-terminal" evidence="1">
    <location>
        <begin position="208"/>
        <end position="408"/>
    </location>
</feature>
<dbReference type="AlphaFoldDB" id="A0A6G7VJG8"/>
<gene>
    <name evidence="2" type="ORF">G8E03_04250</name>
</gene>
<dbReference type="InterPro" id="IPR010915">
    <property type="entry name" value="PHB_depoly_PhaZ"/>
</dbReference>
<dbReference type="PIRSF" id="PIRSF020818">
    <property type="entry name" value="PHB_depoly_PhaZ"/>
    <property type="match status" value="1"/>
</dbReference>
<evidence type="ECO:0000313" key="2">
    <source>
        <dbReference type="EMBL" id="QIK40040.1"/>
    </source>
</evidence>
<name>A0A6G7VJG8_9RHOB</name>
<dbReference type="InterPro" id="IPR051321">
    <property type="entry name" value="PHA/PHB_synthase"/>
</dbReference>
<dbReference type="InterPro" id="IPR009656">
    <property type="entry name" value="PHB_depo_C"/>
</dbReference>
<protein>
    <submittedName>
        <fullName evidence="2">Polyhydroxyalkanoate depolymerase</fullName>
    </submittedName>
</protein>
<proteinExistence type="predicted"/>
<accession>A0A6G7VJG8</accession>
<dbReference type="Pfam" id="PF06850">
    <property type="entry name" value="PHB_depo_C"/>
    <property type="match status" value="1"/>
</dbReference>
<keyword evidence="3" id="KW-1185">Reference proteome</keyword>
<dbReference type="Proteomes" id="UP000500791">
    <property type="component" value="Chromosome"/>
</dbReference>
<dbReference type="PANTHER" id="PTHR36837:SF4">
    <property type="entry name" value="BLR0908 PROTEIN"/>
    <property type="match status" value="1"/>
</dbReference>
<dbReference type="SUPFAM" id="SSF53474">
    <property type="entry name" value="alpha/beta-Hydrolases"/>
    <property type="match status" value="1"/>
</dbReference>
<dbReference type="KEGG" id="mon:G8E03_04250"/>
<dbReference type="NCBIfam" id="TIGR01849">
    <property type="entry name" value="PHB_depoly_PhaZ"/>
    <property type="match status" value="1"/>
</dbReference>
<dbReference type="InterPro" id="IPR029058">
    <property type="entry name" value="AB_hydrolase_fold"/>
</dbReference>